<gene>
    <name evidence="2" type="ORF">LZ24_03105</name>
</gene>
<dbReference type="GO" id="GO:0005525">
    <property type="term" value="F:GTP binding"/>
    <property type="evidence" value="ECO:0007669"/>
    <property type="project" value="InterPro"/>
</dbReference>
<dbReference type="InterPro" id="IPR030379">
    <property type="entry name" value="G_SEPTIN_dom"/>
</dbReference>
<dbReference type="SUPFAM" id="SSF52540">
    <property type="entry name" value="P-loop containing nucleoside triphosphate hydrolases"/>
    <property type="match status" value="1"/>
</dbReference>
<sequence>MEEEKLNQKSYFCNLLFIGKTGAGKSSLANYLFNKNENEHFKTGTGRPVTSWGENFQSQNFDHNGMQIRIFDTVGLEPANYEQWERELSSFLSRPLSNYINENNLPQNMDDLFNKNGDIDPVNMLHGIFYVINAASGRFEELEKKIIKNVIKKVPVQIILSNCDSAGDEKINGITDEIVKDFSDIDIHRVCSVSKKLRGGKRSVDAFGRRAVLERFLEKSWHHIGKEMALLGINRLRTILARFKTILKAELDKADISIFNINNIDLDSIMPDIPDFLDCDLDSIKDVFPELNAYSEFMDAFDIEYHGKNLFDEFLLRFEEVIDCIDKFQPNLIRQAETIEDKMENGSLIERARALYDTVKIALFLKKNIMDMVNEAFEHIENELFLIEVDIKG</sequence>
<evidence type="ECO:0000313" key="2">
    <source>
        <dbReference type="EMBL" id="TWI64798.1"/>
    </source>
</evidence>
<dbReference type="Pfam" id="PF00735">
    <property type="entry name" value="Septin"/>
    <property type="match status" value="1"/>
</dbReference>
<comment type="caution">
    <text evidence="2">The sequence shown here is derived from an EMBL/GenBank/DDBJ whole genome shotgun (WGS) entry which is preliminary data.</text>
</comment>
<dbReference type="Gene3D" id="3.40.50.300">
    <property type="entry name" value="P-loop containing nucleotide triphosphate hydrolases"/>
    <property type="match status" value="1"/>
</dbReference>
<evidence type="ECO:0000259" key="1">
    <source>
        <dbReference type="Pfam" id="PF00735"/>
    </source>
</evidence>
<dbReference type="EMBL" id="VLLC01000040">
    <property type="protein sequence ID" value="TWI64798.1"/>
    <property type="molecule type" value="Genomic_DNA"/>
</dbReference>
<evidence type="ECO:0000313" key="3">
    <source>
        <dbReference type="Proteomes" id="UP000318307"/>
    </source>
</evidence>
<organism evidence="2 3">
    <name type="scientific">Desulfobotulus alkaliphilus</name>
    <dbReference type="NCBI Taxonomy" id="622671"/>
    <lineage>
        <taxon>Bacteria</taxon>
        <taxon>Pseudomonadati</taxon>
        <taxon>Thermodesulfobacteriota</taxon>
        <taxon>Desulfobacteria</taxon>
        <taxon>Desulfobacterales</taxon>
        <taxon>Desulfobacteraceae</taxon>
        <taxon>Desulfobotulus</taxon>
    </lineage>
</organism>
<protein>
    <submittedName>
        <fullName evidence="2">Septin</fullName>
    </submittedName>
</protein>
<keyword evidence="3" id="KW-1185">Reference proteome</keyword>
<accession>A0A562R6V5</accession>
<dbReference type="OrthoDB" id="9255830at2"/>
<name>A0A562R6V5_9BACT</name>
<dbReference type="Proteomes" id="UP000318307">
    <property type="component" value="Unassembled WGS sequence"/>
</dbReference>
<feature type="domain" description="Septin-type G" evidence="1">
    <location>
        <begin position="13"/>
        <end position="188"/>
    </location>
</feature>
<dbReference type="AlphaFoldDB" id="A0A562R6V5"/>
<proteinExistence type="predicted"/>
<dbReference type="RefSeq" id="WP_144686591.1">
    <property type="nucleotide sequence ID" value="NZ_VLLC01000040.1"/>
</dbReference>
<reference evidence="2 3" key="1">
    <citation type="submission" date="2019-07" db="EMBL/GenBank/DDBJ databases">
        <title>Genome sequencing of 100 strains of the haloalkaliphilic chemolithoautotrophic sulfur-oxidizing bacterium Thioalkalivibrio.</title>
        <authorList>
            <person name="Muyzer G."/>
        </authorList>
    </citation>
    <scope>NUCLEOTIDE SEQUENCE [LARGE SCALE GENOMIC DNA]</scope>
    <source>
        <strain evidence="2 3">ASO4-4</strain>
    </source>
</reference>
<dbReference type="InterPro" id="IPR027417">
    <property type="entry name" value="P-loop_NTPase"/>
</dbReference>